<dbReference type="PANTHER" id="PTHR47582">
    <property type="entry name" value="P450, PUTATIVE (EUROFUNG)-RELATED"/>
    <property type="match status" value="1"/>
</dbReference>
<organism evidence="8 9">
    <name type="scientific">Penicillium decumbens</name>
    <dbReference type="NCBI Taxonomy" id="69771"/>
    <lineage>
        <taxon>Eukaryota</taxon>
        <taxon>Fungi</taxon>
        <taxon>Dikarya</taxon>
        <taxon>Ascomycota</taxon>
        <taxon>Pezizomycotina</taxon>
        <taxon>Eurotiomycetes</taxon>
        <taxon>Eurotiomycetidae</taxon>
        <taxon>Eurotiales</taxon>
        <taxon>Aspergillaceae</taxon>
        <taxon>Penicillium</taxon>
    </lineage>
</organism>
<keyword evidence="7" id="KW-0812">Transmembrane</keyword>
<proteinExistence type="inferred from homology"/>
<name>A0A1V6PJC5_PENDC</name>
<dbReference type="STRING" id="69771.A0A1V6PJC5"/>
<evidence type="ECO:0000256" key="4">
    <source>
        <dbReference type="ARBA" id="ARBA00023002"/>
    </source>
</evidence>
<keyword evidence="5 6" id="KW-0408">Iron</keyword>
<dbReference type="PANTHER" id="PTHR47582:SF1">
    <property type="entry name" value="P450, PUTATIVE (EUROFUNG)-RELATED"/>
    <property type="match status" value="1"/>
</dbReference>
<dbReference type="GO" id="GO:0004497">
    <property type="term" value="F:monooxygenase activity"/>
    <property type="evidence" value="ECO:0007669"/>
    <property type="project" value="InterPro"/>
</dbReference>
<evidence type="ECO:0008006" key="10">
    <source>
        <dbReference type="Google" id="ProtNLM"/>
    </source>
</evidence>
<comment type="similarity">
    <text evidence="2">Belongs to the cytochrome P450 family.</text>
</comment>
<dbReference type="InterPro" id="IPR053007">
    <property type="entry name" value="CYP450_monoxygenase_sec-met"/>
</dbReference>
<evidence type="ECO:0000256" key="2">
    <source>
        <dbReference type="ARBA" id="ARBA00010617"/>
    </source>
</evidence>
<dbReference type="AlphaFoldDB" id="A0A1V6PJC5"/>
<dbReference type="GO" id="GO:0020037">
    <property type="term" value="F:heme binding"/>
    <property type="evidence" value="ECO:0007669"/>
    <property type="project" value="InterPro"/>
</dbReference>
<dbReference type="InterPro" id="IPR001128">
    <property type="entry name" value="Cyt_P450"/>
</dbReference>
<dbReference type="EMBL" id="MDYL01000003">
    <property type="protein sequence ID" value="OQD77119.1"/>
    <property type="molecule type" value="Genomic_DNA"/>
</dbReference>
<comment type="caution">
    <text evidence="8">The sequence shown here is derived from an EMBL/GenBank/DDBJ whole genome shotgun (WGS) entry which is preliminary data.</text>
</comment>
<dbReference type="OrthoDB" id="3366823at2759"/>
<keyword evidence="4" id="KW-0560">Oxidoreductase</keyword>
<evidence type="ECO:0000256" key="7">
    <source>
        <dbReference type="SAM" id="Phobius"/>
    </source>
</evidence>
<evidence type="ECO:0000313" key="8">
    <source>
        <dbReference type="EMBL" id="OQD77119.1"/>
    </source>
</evidence>
<dbReference type="InterPro" id="IPR036396">
    <property type="entry name" value="Cyt_P450_sf"/>
</dbReference>
<dbReference type="GO" id="GO:0005506">
    <property type="term" value="F:iron ion binding"/>
    <property type="evidence" value="ECO:0007669"/>
    <property type="project" value="InterPro"/>
</dbReference>
<reference evidence="9" key="1">
    <citation type="journal article" date="2017" name="Nat. Microbiol.">
        <title>Global analysis of biosynthetic gene clusters reveals vast potential of secondary metabolite production in Penicillium species.</title>
        <authorList>
            <person name="Nielsen J.C."/>
            <person name="Grijseels S."/>
            <person name="Prigent S."/>
            <person name="Ji B."/>
            <person name="Dainat J."/>
            <person name="Nielsen K.F."/>
            <person name="Frisvad J.C."/>
            <person name="Workman M."/>
            <person name="Nielsen J."/>
        </authorList>
    </citation>
    <scope>NUCLEOTIDE SEQUENCE [LARGE SCALE GENOMIC DNA]</scope>
    <source>
        <strain evidence="9">IBT 11843</strain>
    </source>
</reference>
<accession>A0A1V6PJC5</accession>
<dbReference type="PRINTS" id="PR00465">
    <property type="entry name" value="EP450IV"/>
</dbReference>
<feature type="binding site" description="axial binding residue" evidence="6">
    <location>
        <position position="434"/>
    </location>
    <ligand>
        <name>heme</name>
        <dbReference type="ChEBI" id="CHEBI:30413"/>
    </ligand>
    <ligandPart>
        <name>Fe</name>
        <dbReference type="ChEBI" id="CHEBI:18248"/>
    </ligandPart>
</feature>
<dbReference type="Gene3D" id="1.10.630.10">
    <property type="entry name" value="Cytochrome P450"/>
    <property type="match status" value="1"/>
</dbReference>
<dbReference type="Proteomes" id="UP000191522">
    <property type="component" value="Unassembled WGS sequence"/>
</dbReference>
<dbReference type="CDD" id="cd11040">
    <property type="entry name" value="CYP7_CYP8-like"/>
    <property type="match status" value="1"/>
</dbReference>
<gene>
    <name evidence="8" type="ORF">PENDEC_c003G06997</name>
</gene>
<evidence type="ECO:0000313" key="9">
    <source>
        <dbReference type="Proteomes" id="UP000191522"/>
    </source>
</evidence>
<dbReference type="OMA" id="PRINHRS"/>
<evidence type="ECO:0000256" key="1">
    <source>
        <dbReference type="ARBA" id="ARBA00001971"/>
    </source>
</evidence>
<dbReference type="GO" id="GO:0043386">
    <property type="term" value="P:mycotoxin biosynthetic process"/>
    <property type="evidence" value="ECO:0007669"/>
    <property type="project" value="UniProtKB-ARBA"/>
</dbReference>
<protein>
    <recommendedName>
        <fullName evidence="10">Cytochrome P450</fullName>
    </recommendedName>
</protein>
<dbReference type="SUPFAM" id="SSF48264">
    <property type="entry name" value="Cytochrome P450"/>
    <property type="match status" value="1"/>
</dbReference>
<evidence type="ECO:0000256" key="3">
    <source>
        <dbReference type="ARBA" id="ARBA00022723"/>
    </source>
</evidence>
<feature type="transmembrane region" description="Helical" evidence="7">
    <location>
        <begin position="33"/>
        <end position="51"/>
    </location>
</feature>
<keyword evidence="7" id="KW-0472">Membrane</keyword>
<dbReference type="InterPro" id="IPR002403">
    <property type="entry name" value="Cyt_P450_E_grp-IV"/>
</dbReference>
<feature type="transmembrane region" description="Helical" evidence="7">
    <location>
        <begin position="6"/>
        <end position="21"/>
    </location>
</feature>
<evidence type="ECO:0000256" key="5">
    <source>
        <dbReference type="ARBA" id="ARBA00023004"/>
    </source>
</evidence>
<keyword evidence="3 6" id="KW-0479">Metal-binding</keyword>
<keyword evidence="7" id="KW-1133">Transmembrane helix</keyword>
<keyword evidence="9" id="KW-1185">Reference proteome</keyword>
<evidence type="ECO:0000256" key="6">
    <source>
        <dbReference type="PIRSR" id="PIRSR602403-1"/>
    </source>
</evidence>
<dbReference type="Pfam" id="PF00067">
    <property type="entry name" value="p450"/>
    <property type="match status" value="1"/>
</dbReference>
<dbReference type="GO" id="GO:0016705">
    <property type="term" value="F:oxidoreductase activity, acting on paired donors, with incorporation or reduction of molecular oxygen"/>
    <property type="evidence" value="ECO:0007669"/>
    <property type="project" value="InterPro"/>
</dbReference>
<keyword evidence="6" id="KW-0349">Heme</keyword>
<sequence length="516" mass="57561">MLDISQLLILGVVASAGYLVYRSSTYDSREPPMLLNGMPIIGHVLGMLWYGVGYWTMQAKQNASYSIFGLDMLFTKIYIITSPELMQAVQRNRALRLDPLLDLSVRNMCGITDKKVLGLLLDTSSGGEGLVQRVMHALAPKLVGQSLDQINMRMVRRMTPLMDEMGDKSSFDLYRWCQDAITTASTDAIYGPMNPFKDSKIADAFWDFENGLSALMANTLPWLTARKPWKARGEVAAALMKYHSEGGPEQASELIKVRYKAMSEAGISMEDHALLEVPLPTGFLSNTVPATFWSIYDIYSRSELLDDLRKEVELNALSIRADGTHVIEISALRGSCPLLLSTFQEILRIRTMSSPTRVVTQDTMIADKYLLRAGSLVTMPSVEMGKRPGVWGETARVFDARRFIKKPESEACPGEREPRRVGGFMAFGVSPTICPGRHFATSEILGMVATMILRYDISTLSGIWEEPEKFLSSVVSIMGPVKSEFPVTVKQRREYEGIKWDFDVEEGKGQFPLVIG</sequence>
<comment type="cofactor">
    <cofactor evidence="1 6">
        <name>heme</name>
        <dbReference type="ChEBI" id="CHEBI:30413"/>
    </cofactor>
</comment>